<keyword evidence="2" id="KW-1015">Disulfide bond</keyword>
<dbReference type="SMART" id="SM00408">
    <property type="entry name" value="IGc2"/>
    <property type="match status" value="1"/>
</dbReference>
<dbReference type="Pfam" id="PF13927">
    <property type="entry name" value="Ig_3"/>
    <property type="match status" value="1"/>
</dbReference>
<comment type="caution">
    <text evidence="5">The sequence shown here is derived from an EMBL/GenBank/DDBJ whole genome shotgun (WGS) entry which is preliminary data.</text>
</comment>
<evidence type="ECO:0000313" key="5">
    <source>
        <dbReference type="EMBL" id="CAL4158302.1"/>
    </source>
</evidence>
<dbReference type="AlphaFoldDB" id="A0AAV2S5D8"/>
<name>A0AAV2S5D8_MEGNR</name>
<dbReference type="EMBL" id="CAXKWB010042674">
    <property type="protein sequence ID" value="CAL4158302.1"/>
    <property type="molecule type" value="Genomic_DNA"/>
</dbReference>
<dbReference type="InterPro" id="IPR003598">
    <property type="entry name" value="Ig_sub2"/>
</dbReference>
<keyword evidence="6" id="KW-1185">Reference proteome</keyword>
<dbReference type="Gene3D" id="2.60.40.10">
    <property type="entry name" value="Immunoglobulins"/>
    <property type="match status" value="1"/>
</dbReference>
<dbReference type="Proteomes" id="UP001497623">
    <property type="component" value="Unassembled WGS sequence"/>
</dbReference>
<dbReference type="GO" id="GO:0005886">
    <property type="term" value="C:plasma membrane"/>
    <property type="evidence" value="ECO:0007669"/>
    <property type="project" value="TreeGrafter"/>
</dbReference>
<dbReference type="InterPro" id="IPR007110">
    <property type="entry name" value="Ig-like_dom"/>
</dbReference>
<gene>
    <name evidence="5" type="ORF">MNOR_LOCUS32066</name>
</gene>
<organism evidence="5 6">
    <name type="scientific">Meganyctiphanes norvegica</name>
    <name type="common">Northern krill</name>
    <name type="synonym">Thysanopoda norvegica</name>
    <dbReference type="NCBI Taxonomy" id="48144"/>
    <lineage>
        <taxon>Eukaryota</taxon>
        <taxon>Metazoa</taxon>
        <taxon>Ecdysozoa</taxon>
        <taxon>Arthropoda</taxon>
        <taxon>Crustacea</taxon>
        <taxon>Multicrustacea</taxon>
        <taxon>Malacostraca</taxon>
        <taxon>Eumalacostraca</taxon>
        <taxon>Eucarida</taxon>
        <taxon>Euphausiacea</taxon>
        <taxon>Euphausiidae</taxon>
        <taxon>Meganyctiphanes</taxon>
    </lineage>
</organism>
<feature type="non-terminal residue" evidence="5">
    <location>
        <position position="1"/>
    </location>
</feature>
<evidence type="ECO:0000256" key="1">
    <source>
        <dbReference type="ARBA" id="ARBA00022729"/>
    </source>
</evidence>
<dbReference type="CDD" id="cd00096">
    <property type="entry name" value="Ig"/>
    <property type="match status" value="1"/>
</dbReference>
<dbReference type="PROSITE" id="PS50835">
    <property type="entry name" value="IG_LIKE"/>
    <property type="match status" value="1"/>
</dbReference>
<dbReference type="GO" id="GO:0007156">
    <property type="term" value="P:homophilic cell adhesion via plasma membrane adhesion molecules"/>
    <property type="evidence" value="ECO:0007669"/>
    <property type="project" value="TreeGrafter"/>
</dbReference>
<dbReference type="GO" id="GO:0030424">
    <property type="term" value="C:axon"/>
    <property type="evidence" value="ECO:0007669"/>
    <property type="project" value="TreeGrafter"/>
</dbReference>
<accession>A0AAV2S5D8</accession>
<dbReference type="GO" id="GO:0050808">
    <property type="term" value="P:synapse organization"/>
    <property type="evidence" value="ECO:0007669"/>
    <property type="project" value="TreeGrafter"/>
</dbReference>
<proteinExistence type="predicted"/>
<evidence type="ECO:0000256" key="3">
    <source>
        <dbReference type="ARBA" id="ARBA00023319"/>
    </source>
</evidence>
<dbReference type="SUPFAM" id="SSF48726">
    <property type="entry name" value="Immunoglobulin"/>
    <property type="match status" value="2"/>
</dbReference>
<reference evidence="5 6" key="1">
    <citation type="submission" date="2024-05" db="EMBL/GenBank/DDBJ databases">
        <authorList>
            <person name="Wallberg A."/>
        </authorList>
    </citation>
    <scope>NUCLEOTIDE SEQUENCE [LARGE SCALE GENOMIC DNA]</scope>
</reference>
<protein>
    <recommendedName>
        <fullName evidence="4">Ig-like domain-containing protein</fullName>
    </recommendedName>
</protein>
<evidence type="ECO:0000256" key="2">
    <source>
        <dbReference type="ARBA" id="ARBA00023157"/>
    </source>
</evidence>
<dbReference type="PANTHER" id="PTHR45080">
    <property type="entry name" value="CONTACTIN 5"/>
    <property type="match status" value="1"/>
</dbReference>
<dbReference type="InterPro" id="IPR050958">
    <property type="entry name" value="Cell_Adh-Cytoskel_Orgn"/>
</dbReference>
<dbReference type="InterPro" id="IPR036179">
    <property type="entry name" value="Ig-like_dom_sf"/>
</dbReference>
<dbReference type="GO" id="GO:0008046">
    <property type="term" value="F:axon guidance receptor activity"/>
    <property type="evidence" value="ECO:0007669"/>
    <property type="project" value="TreeGrafter"/>
</dbReference>
<keyword evidence="1" id="KW-0732">Signal</keyword>
<feature type="domain" description="Ig-like" evidence="4">
    <location>
        <begin position="2"/>
        <end position="93"/>
    </location>
</feature>
<keyword evidence="3" id="KW-0393">Immunoglobulin domain</keyword>
<dbReference type="InterPro" id="IPR013783">
    <property type="entry name" value="Ig-like_fold"/>
</dbReference>
<dbReference type="SMART" id="SM00409">
    <property type="entry name" value="IG"/>
    <property type="match status" value="1"/>
</dbReference>
<evidence type="ECO:0000313" key="6">
    <source>
        <dbReference type="Proteomes" id="UP001497623"/>
    </source>
</evidence>
<dbReference type="PANTHER" id="PTHR45080:SF8">
    <property type="entry name" value="IG-LIKE DOMAIN-CONTAINING PROTEIN"/>
    <property type="match status" value="1"/>
</dbReference>
<dbReference type="GO" id="GO:0043025">
    <property type="term" value="C:neuronal cell body"/>
    <property type="evidence" value="ECO:0007669"/>
    <property type="project" value="TreeGrafter"/>
</dbReference>
<dbReference type="InterPro" id="IPR003599">
    <property type="entry name" value="Ig_sub"/>
</dbReference>
<sequence length="170" mass="17578">APEGVSSVGRLVVGAGNAAALECSADGNPEPTISWTRKMVQSSSEDYGPGEPLATGTGSARLMIQDARPDHAGVYLCHASNSLATAPPLATLLLVNHAPVVVGAGLGEGGSWAPLAGTGRLECRVRAAPTPTIAWTTHDGLTIVDGPKYILHQPEVGLRIARWIIMIKND</sequence>
<evidence type="ECO:0000259" key="4">
    <source>
        <dbReference type="PROSITE" id="PS50835"/>
    </source>
</evidence>